<dbReference type="OMA" id="CHPNHDS"/>
<sequence length="371" mass="41135">MGELARGMAATLLSCRVPVVRDRRTIKKSGPRNSLDLPSQQHLSQSTMKPSAVTTAVSEDSLEIPLIDFSAFLTDEKATRKSTAQAILAGFQSAGFIYLKNHGIPKATVDRTFTESAKFFKRSPAEKNRLSWTTPEANRGYSQPGREKVTDVNAGEVDQVRAQEGADLKESLEIGKEGEPGFPNHWPSDDEGLLFRDQMMEFFNLCKDLHVNVMRAVAIGLDIDENWFDSYCDHGDNTLRLLHYPEVQSDVFKKNQNQVRAGAHTDYGSVTFLFQDTAGGLQVLSPKGTFIDATPIEGTIVVNAGDLLARWSNDTIKSTKHRVVEPPTKSDVHPARYSIPYFCHPNHDSLIDAIPNTVTAVSPRKYAAVNW</sequence>
<keyword evidence="2" id="KW-0560">Oxidoreductase</keyword>
<evidence type="ECO:0000313" key="6">
    <source>
        <dbReference type="Proteomes" id="UP000016933"/>
    </source>
</evidence>
<evidence type="ECO:0000256" key="2">
    <source>
        <dbReference type="RuleBase" id="RU003682"/>
    </source>
</evidence>
<dbReference type="SUPFAM" id="SSF51197">
    <property type="entry name" value="Clavaminate synthase-like"/>
    <property type="match status" value="1"/>
</dbReference>
<dbReference type="Pfam" id="PF03171">
    <property type="entry name" value="2OG-FeII_Oxy"/>
    <property type="match status" value="1"/>
</dbReference>
<protein>
    <recommendedName>
        <fullName evidence="4">Fe2OG dioxygenase domain-containing protein</fullName>
    </recommendedName>
</protein>
<feature type="compositionally biased region" description="Polar residues" evidence="3">
    <location>
        <begin position="36"/>
        <end position="48"/>
    </location>
</feature>
<evidence type="ECO:0000256" key="3">
    <source>
        <dbReference type="SAM" id="MobiDB-lite"/>
    </source>
</evidence>
<proteinExistence type="inferred from homology"/>
<dbReference type="GO" id="GO:0044283">
    <property type="term" value="P:small molecule biosynthetic process"/>
    <property type="evidence" value="ECO:0007669"/>
    <property type="project" value="UniProtKB-ARBA"/>
</dbReference>
<dbReference type="OrthoDB" id="288590at2759"/>
<organism evidence="5 6">
    <name type="scientific">Dothistroma septosporum (strain NZE10 / CBS 128990)</name>
    <name type="common">Red band needle blight fungus</name>
    <name type="synonym">Mycosphaerella pini</name>
    <dbReference type="NCBI Taxonomy" id="675120"/>
    <lineage>
        <taxon>Eukaryota</taxon>
        <taxon>Fungi</taxon>
        <taxon>Dikarya</taxon>
        <taxon>Ascomycota</taxon>
        <taxon>Pezizomycotina</taxon>
        <taxon>Dothideomycetes</taxon>
        <taxon>Dothideomycetidae</taxon>
        <taxon>Mycosphaerellales</taxon>
        <taxon>Mycosphaerellaceae</taxon>
        <taxon>Dothistroma</taxon>
    </lineage>
</organism>
<dbReference type="InterPro" id="IPR026992">
    <property type="entry name" value="DIOX_N"/>
</dbReference>
<dbReference type="PANTHER" id="PTHR47990">
    <property type="entry name" value="2-OXOGLUTARATE (2OG) AND FE(II)-DEPENDENT OXYGENASE SUPERFAMILY PROTEIN-RELATED"/>
    <property type="match status" value="1"/>
</dbReference>
<dbReference type="FunFam" id="2.60.120.330:FF:000030">
    <property type="entry name" value="Thymine dioxygenase"/>
    <property type="match status" value="1"/>
</dbReference>
<keyword evidence="2" id="KW-0408">Iron</keyword>
<feature type="domain" description="Fe2OG dioxygenase" evidence="4">
    <location>
        <begin position="235"/>
        <end position="345"/>
    </location>
</feature>
<feature type="region of interest" description="Disordered" evidence="3">
    <location>
        <begin position="25"/>
        <end position="48"/>
    </location>
</feature>
<reference evidence="6" key="1">
    <citation type="journal article" date="2012" name="PLoS Genet.">
        <title>The genomes of the fungal plant pathogens Cladosporium fulvum and Dothistroma septosporum reveal adaptation to different hosts and lifestyles but also signatures of common ancestry.</title>
        <authorList>
            <person name="de Wit P.J.G.M."/>
            <person name="van der Burgt A."/>
            <person name="Oekmen B."/>
            <person name="Stergiopoulos I."/>
            <person name="Abd-Elsalam K.A."/>
            <person name="Aerts A.L."/>
            <person name="Bahkali A.H."/>
            <person name="Beenen H.G."/>
            <person name="Chettri P."/>
            <person name="Cox M.P."/>
            <person name="Datema E."/>
            <person name="de Vries R.P."/>
            <person name="Dhillon B."/>
            <person name="Ganley A.R."/>
            <person name="Griffiths S.A."/>
            <person name="Guo Y."/>
            <person name="Hamelin R.C."/>
            <person name="Henrissat B."/>
            <person name="Kabir M.S."/>
            <person name="Jashni M.K."/>
            <person name="Kema G."/>
            <person name="Klaubauf S."/>
            <person name="Lapidus A."/>
            <person name="Levasseur A."/>
            <person name="Lindquist E."/>
            <person name="Mehrabi R."/>
            <person name="Ohm R.A."/>
            <person name="Owen T.J."/>
            <person name="Salamov A."/>
            <person name="Schwelm A."/>
            <person name="Schijlen E."/>
            <person name="Sun H."/>
            <person name="van den Burg H.A."/>
            <person name="van Ham R.C.H.J."/>
            <person name="Zhang S."/>
            <person name="Goodwin S.B."/>
            <person name="Grigoriev I.V."/>
            <person name="Collemare J."/>
            <person name="Bradshaw R.E."/>
        </authorList>
    </citation>
    <scope>NUCLEOTIDE SEQUENCE [LARGE SCALE GENOMIC DNA]</scope>
    <source>
        <strain evidence="6">NZE10 / CBS 128990</strain>
    </source>
</reference>
<evidence type="ECO:0000256" key="1">
    <source>
        <dbReference type="ARBA" id="ARBA00008056"/>
    </source>
</evidence>
<dbReference type="AlphaFoldDB" id="M2YMD0"/>
<dbReference type="InterPro" id="IPR044861">
    <property type="entry name" value="IPNS-like_FE2OG_OXY"/>
</dbReference>
<dbReference type="PRINTS" id="PR00682">
    <property type="entry name" value="IPNSYNTHASE"/>
</dbReference>
<name>M2YMD0_DOTSN</name>
<evidence type="ECO:0000313" key="5">
    <source>
        <dbReference type="EMBL" id="EME43070.1"/>
    </source>
</evidence>
<dbReference type="GO" id="GO:0046872">
    <property type="term" value="F:metal ion binding"/>
    <property type="evidence" value="ECO:0007669"/>
    <property type="project" value="UniProtKB-KW"/>
</dbReference>
<keyword evidence="6" id="KW-1185">Reference proteome</keyword>
<dbReference type="HOGENOM" id="CLU_010119_6_1_1"/>
<reference evidence="5 6" key="2">
    <citation type="journal article" date="2012" name="PLoS Pathog.">
        <title>Diverse lifestyles and strategies of plant pathogenesis encoded in the genomes of eighteen Dothideomycetes fungi.</title>
        <authorList>
            <person name="Ohm R.A."/>
            <person name="Feau N."/>
            <person name="Henrissat B."/>
            <person name="Schoch C.L."/>
            <person name="Horwitz B.A."/>
            <person name="Barry K.W."/>
            <person name="Condon B.J."/>
            <person name="Copeland A.C."/>
            <person name="Dhillon B."/>
            <person name="Glaser F."/>
            <person name="Hesse C.N."/>
            <person name="Kosti I."/>
            <person name="LaButti K."/>
            <person name="Lindquist E.A."/>
            <person name="Lucas S."/>
            <person name="Salamov A.A."/>
            <person name="Bradshaw R.E."/>
            <person name="Ciuffetti L."/>
            <person name="Hamelin R.C."/>
            <person name="Kema G.H.J."/>
            <person name="Lawrence C."/>
            <person name="Scott J.A."/>
            <person name="Spatafora J.W."/>
            <person name="Turgeon B.G."/>
            <person name="de Wit P.J.G.M."/>
            <person name="Zhong S."/>
            <person name="Goodwin S.B."/>
            <person name="Grigoriev I.V."/>
        </authorList>
    </citation>
    <scope>NUCLEOTIDE SEQUENCE [LARGE SCALE GENOMIC DNA]</scope>
    <source>
        <strain evidence="6">NZE10 / CBS 128990</strain>
    </source>
</reference>
<comment type="similarity">
    <text evidence="1 2">Belongs to the iron/ascorbate-dependent oxidoreductase family.</text>
</comment>
<dbReference type="Pfam" id="PF14226">
    <property type="entry name" value="DIOX_N"/>
    <property type="match status" value="1"/>
</dbReference>
<evidence type="ECO:0000259" key="4">
    <source>
        <dbReference type="PROSITE" id="PS51471"/>
    </source>
</evidence>
<dbReference type="InterPro" id="IPR027443">
    <property type="entry name" value="IPNS-like_sf"/>
</dbReference>
<dbReference type="eggNOG" id="KOG0143">
    <property type="taxonomic scope" value="Eukaryota"/>
</dbReference>
<dbReference type="InterPro" id="IPR050231">
    <property type="entry name" value="Iron_ascorbate_oxido_reductase"/>
</dbReference>
<accession>M2YMD0</accession>
<dbReference type="GO" id="GO:0016491">
    <property type="term" value="F:oxidoreductase activity"/>
    <property type="evidence" value="ECO:0007669"/>
    <property type="project" value="UniProtKB-KW"/>
</dbReference>
<gene>
    <name evidence="5" type="ORF">DOTSEDRAFT_72455</name>
</gene>
<keyword evidence="2" id="KW-0479">Metal-binding</keyword>
<dbReference type="EMBL" id="KB446540">
    <property type="protein sequence ID" value="EME43070.1"/>
    <property type="molecule type" value="Genomic_DNA"/>
</dbReference>
<dbReference type="InterPro" id="IPR005123">
    <property type="entry name" value="Oxoglu/Fe-dep_dioxygenase_dom"/>
</dbReference>
<dbReference type="STRING" id="675120.M2YMD0"/>
<dbReference type="Proteomes" id="UP000016933">
    <property type="component" value="Unassembled WGS sequence"/>
</dbReference>
<dbReference type="Gene3D" id="2.60.120.330">
    <property type="entry name" value="B-lactam Antibiotic, Isopenicillin N Synthase, Chain"/>
    <property type="match status" value="1"/>
</dbReference>
<dbReference type="PROSITE" id="PS51471">
    <property type="entry name" value="FE2OG_OXY"/>
    <property type="match status" value="1"/>
</dbReference>